<dbReference type="Proteomes" id="UP000185062">
    <property type="component" value="Unassembled WGS sequence"/>
</dbReference>
<dbReference type="InterPro" id="IPR006641">
    <property type="entry name" value="YqgF/RNaseH-like_dom"/>
</dbReference>
<proteinExistence type="predicted"/>
<dbReference type="InterPro" id="IPR018974">
    <property type="entry name" value="Tex-like_N"/>
</dbReference>
<dbReference type="InterPro" id="IPR003583">
    <property type="entry name" value="Hlx-hairpin-Hlx_DNA-bd_motif"/>
</dbReference>
<dbReference type="InterPro" id="IPR055179">
    <property type="entry name" value="Tex-like_central_region"/>
</dbReference>
<evidence type="ECO:0000256" key="2">
    <source>
        <dbReference type="ARBA" id="ARBA00023204"/>
    </source>
</evidence>
<dbReference type="RefSeq" id="WP_083399549.1">
    <property type="nucleotide sequence ID" value="NZ_FSRO01000001.1"/>
</dbReference>
<dbReference type="FunFam" id="3.30.420.140:FF:000001">
    <property type="entry name" value="RNA-binding transcriptional accessory protein"/>
    <property type="match status" value="1"/>
</dbReference>
<dbReference type="Pfam" id="PF09371">
    <property type="entry name" value="Tex_N"/>
    <property type="match status" value="1"/>
</dbReference>
<protein>
    <recommendedName>
        <fullName evidence="3">S1 motif domain-containing protein</fullName>
    </recommendedName>
</protein>
<dbReference type="InterPro" id="IPR023319">
    <property type="entry name" value="Tex-like_HTH_dom_sf"/>
</dbReference>
<dbReference type="GO" id="GO:0003735">
    <property type="term" value="F:structural constituent of ribosome"/>
    <property type="evidence" value="ECO:0007669"/>
    <property type="project" value="TreeGrafter"/>
</dbReference>
<dbReference type="Gene3D" id="1.10.150.310">
    <property type="entry name" value="Tex RuvX-like domain-like"/>
    <property type="match status" value="1"/>
</dbReference>
<dbReference type="EMBL" id="FSRO01000001">
    <property type="protein sequence ID" value="SIN97396.1"/>
    <property type="molecule type" value="Genomic_DNA"/>
</dbReference>
<dbReference type="InterPro" id="IPR023323">
    <property type="entry name" value="Tex-like_dom_sf"/>
</dbReference>
<sequence>MLPTIEQRLASELAVESRQVIATINLLDDGATVPFIARYRKEVTGGLNDCQLRLLAERLHYLRDLDKRRASIIIAIEKQNKMTPSLLNALMHAENKIHLEDLYLPYRTKRRTKAQIAQEAGLQPLAEKLLCNPMLQPEKVAISFLKEPFTTDQGNNPGIKDSKEALDGARQILMENFSEDAVLLQLLREYIFLHGIITSKVIEKKKAIGIKFSDYFNYSESVRSIPSHRILALFRGRREKILTLSIHLDSETRKPEWDTPHNPCELLIAKQLGIKNHNRPADQWLSETIRFTWRTKILPHLETDLMNALRERAEDEAVNIFARNLKALLLASPAGPHVTIGLDPGLRTGVKIVIVDATGKIIETAVIYPHPPRNDWDDSLSILKKLVEKHRVTLAAIGNGTASRETDRLIKDLIKQYPELKLTSVIVSEAGASVYSASQLASLEMPDIDVSLRGAASIARRLQDPLAELVKIDPKSIGIGQYQHDIDQNKLARSLDAVVEDCVNAVGVDVNTASSALLKRVSGLGSKVAQNIVTHRDAEGMFVSRTALLKVPHLGEKTFEQAAGFLRIMNGNNPLDSTAVHPESYPLVNKILVSLKSDIQTLMGNIHLLKSLSPSHYIDKKYGVPTISDILKELEKPGRDPRPAFINTIFKAGVEELTDLHPNMILDGVVTNVAAFGVFVDIGVHQDGLVHISALADTFVKDPSTIVEVGQVVKVKILAIDLKRKRITLTMRLTDTALSNH</sequence>
<dbReference type="SUPFAM" id="SSF50249">
    <property type="entry name" value="Nucleic acid-binding proteins"/>
    <property type="match status" value="1"/>
</dbReference>
<dbReference type="SUPFAM" id="SSF53098">
    <property type="entry name" value="Ribonuclease H-like"/>
    <property type="match status" value="1"/>
</dbReference>
<dbReference type="FunFam" id="1.10.10.650:FF:000001">
    <property type="entry name" value="S1 RNA-binding domain 1"/>
    <property type="match status" value="1"/>
</dbReference>
<dbReference type="Pfam" id="PF16921">
    <property type="entry name" value="Tex_YqgF"/>
    <property type="match status" value="1"/>
</dbReference>
<dbReference type="Pfam" id="PF00575">
    <property type="entry name" value="S1"/>
    <property type="match status" value="1"/>
</dbReference>
<feature type="domain" description="S1 motif" evidence="3">
    <location>
        <begin position="663"/>
        <end position="732"/>
    </location>
</feature>
<dbReference type="GO" id="GO:0005829">
    <property type="term" value="C:cytosol"/>
    <property type="evidence" value="ECO:0007669"/>
    <property type="project" value="TreeGrafter"/>
</dbReference>
<dbReference type="GO" id="GO:0003677">
    <property type="term" value="F:DNA binding"/>
    <property type="evidence" value="ECO:0007669"/>
    <property type="project" value="InterPro"/>
</dbReference>
<dbReference type="SMART" id="SM00732">
    <property type="entry name" value="YqgFc"/>
    <property type="match status" value="1"/>
</dbReference>
<keyword evidence="1" id="KW-0227">DNA damage</keyword>
<accession>A0A1N6FQ29</accession>
<dbReference type="FunFam" id="1.10.150.310:FF:000001">
    <property type="entry name" value="RNA-binding transcriptional accessory protein"/>
    <property type="match status" value="1"/>
</dbReference>
<dbReference type="GO" id="GO:0006281">
    <property type="term" value="P:DNA repair"/>
    <property type="evidence" value="ECO:0007669"/>
    <property type="project" value="UniProtKB-KW"/>
</dbReference>
<dbReference type="Gene3D" id="2.40.50.140">
    <property type="entry name" value="Nucleic acid-binding proteins"/>
    <property type="match status" value="1"/>
</dbReference>
<evidence type="ECO:0000313" key="4">
    <source>
        <dbReference type="EMBL" id="SIN97396.1"/>
    </source>
</evidence>
<dbReference type="InterPro" id="IPR012340">
    <property type="entry name" value="NA-bd_OB-fold"/>
</dbReference>
<dbReference type="SUPFAM" id="SSF47781">
    <property type="entry name" value="RuvA domain 2-like"/>
    <property type="match status" value="2"/>
</dbReference>
<dbReference type="CDD" id="cd05685">
    <property type="entry name" value="S1_Tex"/>
    <property type="match status" value="1"/>
</dbReference>
<dbReference type="Pfam" id="PF12836">
    <property type="entry name" value="HHH_3"/>
    <property type="match status" value="1"/>
</dbReference>
<dbReference type="Pfam" id="PF17674">
    <property type="entry name" value="HHH_9"/>
    <property type="match status" value="1"/>
</dbReference>
<dbReference type="PANTHER" id="PTHR10724">
    <property type="entry name" value="30S RIBOSOMAL PROTEIN S1"/>
    <property type="match status" value="1"/>
</dbReference>
<keyword evidence="5" id="KW-1185">Reference proteome</keyword>
<evidence type="ECO:0000313" key="5">
    <source>
        <dbReference type="Proteomes" id="UP000185062"/>
    </source>
</evidence>
<dbReference type="PANTHER" id="PTHR10724:SF10">
    <property type="entry name" value="S1 RNA-BINDING DOMAIN-CONTAINING PROTEIN 1"/>
    <property type="match status" value="1"/>
</dbReference>
<evidence type="ECO:0000259" key="3">
    <source>
        <dbReference type="PROSITE" id="PS50126"/>
    </source>
</evidence>
<dbReference type="InterPro" id="IPR010994">
    <property type="entry name" value="RuvA_2-like"/>
</dbReference>
<evidence type="ECO:0000256" key="1">
    <source>
        <dbReference type="ARBA" id="ARBA00022763"/>
    </source>
</evidence>
<gene>
    <name evidence="4" type="ORF">SAMN02743940_0351</name>
</gene>
<dbReference type="eggNOG" id="COG2183">
    <property type="taxonomic scope" value="Bacteria"/>
</dbReference>
<dbReference type="Gene3D" id="1.10.10.650">
    <property type="entry name" value="RuvA domain 2-like"/>
    <property type="match status" value="1"/>
</dbReference>
<dbReference type="FunFam" id="2.40.50.140:FF:000051">
    <property type="entry name" value="RNA-binding transcriptional accessory protein"/>
    <property type="match status" value="1"/>
</dbReference>
<dbReference type="InterPro" id="IPR050437">
    <property type="entry name" value="Ribos_protein_bS1-like"/>
</dbReference>
<dbReference type="SUPFAM" id="SSF158832">
    <property type="entry name" value="Tex N-terminal region-like"/>
    <property type="match status" value="1"/>
</dbReference>
<dbReference type="GO" id="GO:0006412">
    <property type="term" value="P:translation"/>
    <property type="evidence" value="ECO:0007669"/>
    <property type="project" value="TreeGrafter"/>
</dbReference>
<dbReference type="SMART" id="SM00316">
    <property type="entry name" value="S1"/>
    <property type="match status" value="1"/>
</dbReference>
<dbReference type="PROSITE" id="PS50126">
    <property type="entry name" value="S1"/>
    <property type="match status" value="1"/>
</dbReference>
<organism evidence="4 5">
    <name type="scientific">Nitrosomonas cryotolerans ATCC 49181</name>
    <dbReference type="NCBI Taxonomy" id="1131553"/>
    <lineage>
        <taxon>Bacteria</taxon>
        <taxon>Pseudomonadati</taxon>
        <taxon>Pseudomonadota</taxon>
        <taxon>Betaproteobacteria</taxon>
        <taxon>Nitrosomonadales</taxon>
        <taxon>Nitrosomonadaceae</taxon>
        <taxon>Nitrosomonas</taxon>
    </lineage>
</organism>
<keyword evidence="2" id="KW-0234">DNA repair</keyword>
<dbReference type="InterPro" id="IPR037027">
    <property type="entry name" value="YqgF/RNaseH-like_dom_sf"/>
</dbReference>
<dbReference type="SMART" id="SM00278">
    <property type="entry name" value="HhH1"/>
    <property type="match status" value="2"/>
</dbReference>
<dbReference type="GO" id="GO:0003729">
    <property type="term" value="F:mRNA binding"/>
    <property type="evidence" value="ECO:0007669"/>
    <property type="project" value="UniProtKB-ARBA"/>
</dbReference>
<dbReference type="AlphaFoldDB" id="A0A1N6FQ29"/>
<dbReference type="InterPro" id="IPR044146">
    <property type="entry name" value="S1_Tex"/>
</dbReference>
<dbReference type="Gene3D" id="3.30.420.140">
    <property type="entry name" value="YqgF/RNase H-like domain"/>
    <property type="match status" value="1"/>
</dbReference>
<dbReference type="InterPro" id="IPR003029">
    <property type="entry name" value="S1_domain"/>
</dbReference>
<dbReference type="Gene3D" id="1.10.3500.10">
    <property type="entry name" value="Tex N-terminal region-like"/>
    <property type="match status" value="1"/>
</dbReference>
<dbReference type="InterPro" id="IPR012337">
    <property type="entry name" value="RNaseH-like_sf"/>
</dbReference>
<dbReference type="STRING" id="44575.SAMN05216419_103621"/>
<name>A0A1N6FQ29_9PROT</name>
<dbReference type="InterPro" id="IPR032639">
    <property type="entry name" value="Tex_YqgF"/>
</dbReference>
<reference evidence="4 5" key="1">
    <citation type="submission" date="2016-12" db="EMBL/GenBank/DDBJ databases">
        <authorList>
            <person name="Song W.-J."/>
            <person name="Kurnit D.M."/>
        </authorList>
    </citation>
    <scope>NUCLEOTIDE SEQUENCE [LARGE SCALE GENOMIC DNA]</scope>
    <source>
        <strain evidence="4 5">ATCC 49181</strain>
    </source>
</reference>
<dbReference type="Pfam" id="PF22706">
    <property type="entry name" value="Tex_central_region"/>
    <property type="match status" value="1"/>
</dbReference>
<dbReference type="InterPro" id="IPR041692">
    <property type="entry name" value="HHH_9"/>
</dbReference>